<evidence type="ECO:0000313" key="10">
    <source>
        <dbReference type="Proteomes" id="UP000266177"/>
    </source>
</evidence>
<dbReference type="EMBL" id="QYZD01000023">
    <property type="protein sequence ID" value="RJG21505.1"/>
    <property type="molecule type" value="Genomic_DNA"/>
</dbReference>
<proteinExistence type="predicted"/>
<dbReference type="EMBL" id="QYZD01000028">
    <property type="protein sequence ID" value="RJG21017.1"/>
    <property type="molecule type" value="Genomic_DNA"/>
</dbReference>
<dbReference type="SUPFAM" id="SSF82866">
    <property type="entry name" value="Multidrug efflux transporter AcrB transmembrane domain"/>
    <property type="match status" value="2"/>
</dbReference>
<dbReference type="OrthoDB" id="7051771at2"/>
<feature type="transmembrane region" description="Helical" evidence="6">
    <location>
        <begin position="192"/>
        <end position="225"/>
    </location>
</feature>
<dbReference type="RefSeq" id="WP_119795424.1">
    <property type="nucleotide sequence ID" value="NZ_QYZD01000023.1"/>
</dbReference>
<comment type="subcellular location">
    <subcellularLocation>
        <location evidence="1">Cell membrane</location>
        <topology evidence="1">Multi-pass membrane protein</topology>
    </subcellularLocation>
</comment>
<dbReference type="Proteomes" id="UP000266177">
    <property type="component" value="Unassembled WGS sequence"/>
</dbReference>
<organism evidence="9 10">
    <name type="scientific">Paenibacillus thiaminolyticus</name>
    <name type="common">Bacillus thiaminolyticus</name>
    <dbReference type="NCBI Taxonomy" id="49283"/>
    <lineage>
        <taxon>Bacteria</taxon>
        <taxon>Bacillati</taxon>
        <taxon>Bacillota</taxon>
        <taxon>Bacilli</taxon>
        <taxon>Bacillales</taxon>
        <taxon>Paenibacillaceae</taxon>
        <taxon>Paenibacillus</taxon>
    </lineage>
</organism>
<feature type="transmembrane region" description="Helical" evidence="6">
    <location>
        <begin position="590"/>
        <end position="610"/>
    </location>
</feature>
<evidence type="ECO:0000313" key="9">
    <source>
        <dbReference type="EMBL" id="RJG21505.1"/>
    </source>
</evidence>
<evidence type="ECO:0000259" key="7">
    <source>
        <dbReference type="PROSITE" id="PS50156"/>
    </source>
</evidence>
<accession>A0A3A3GES7</accession>
<keyword evidence="3 6" id="KW-0812">Transmembrane</keyword>
<feature type="transmembrane region" description="Helical" evidence="6">
    <location>
        <begin position="314"/>
        <end position="337"/>
    </location>
</feature>
<dbReference type="PANTHER" id="PTHR33406">
    <property type="entry name" value="MEMBRANE PROTEIN MJ1562-RELATED"/>
    <property type="match status" value="1"/>
</dbReference>
<evidence type="ECO:0000256" key="4">
    <source>
        <dbReference type="ARBA" id="ARBA00022989"/>
    </source>
</evidence>
<keyword evidence="4 6" id="KW-1133">Transmembrane helix</keyword>
<feature type="transmembrane region" description="Helical" evidence="6">
    <location>
        <begin position="22"/>
        <end position="40"/>
    </location>
</feature>
<gene>
    <name evidence="9" type="ORF">DQX05_20945</name>
    <name evidence="8" type="ORF">DQX05_22850</name>
</gene>
<dbReference type="InterPro" id="IPR004869">
    <property type="entry name" value="MMPL_dom"/>
</dbReference>
<feature type="transmembrane region" description="Helical" evidence="6">
    <location>
        <begin position="697"/>
        <end position="719"/>
    </location>
</feature>
<feature type="transmembrane region" description="Helical" evidence="6">
    <location>
        <begin position="558"/>
        <end position="578"/>
    </location>
</feature>
<dbReference type="PANTHER" id="PTHR33406:SF13">
    <property type="entry name" value="MEMBRANE PROTEIN YDFJ"/>
    <property type="match status" value="1"/>
</dbReference>
<keyword evidence="5 6" id="KW-0472">Membrane</keyword>
<reference evidence="9 10" key="1">
    <citation type="submission" date="2018-09" db="EMBL/GenBank/DDBJ databases">
        <title>Paenibacillus SK2017-BO5.</title>
        <authorList>
            <person name="Piskunova J.V."/>
            <person name="Dubiley S.A."/>
            <person name="Severinov K.V."/>
        </authorList>
    </citation>
    <scope>NUCLEOTIDE SEQUENCE [LARGE SCALE GENOMIC DNA]</scope>
    <source>
        <strain evidence="9 10">BO5</strain>
    </source>
</reference>
<evidence type="ECO:0000256" key="6">
    <source>
        <dbReference type="SAM" id="Phobius"/>
    </source>
</evidence>
<feature type="transmembrane region" description="Helical" evidence="6">
    <location>
        <begin position="286"/>
        <end position="308"/>
    </location>
</feature>
<dbReference type="Pfam" id="PF03176">
    <property type="entry name" value="MMPL"/>
    <property type="match status" value="2"/>
</dbReference>
<dbReference type="InterPro" id="IPR050545">
    <property type="entry name" value="Mycobact_MmpL"/>
</dbReference>
<name>A0A3A3GES7_PANTH</name>
<sequence length="747" mass="82535">MRESDSRGFFWTWGQWVYRRRHAVWIGWTVFFLAMSLLALQVPSMLKDNGFTPTGSESEQGLSILRSEVGLSSTTMDIVYESRDGSSLMTEDIFRLIEQRFSGLKQEPYVSDVRIRQEGRQDDARQDVVAVHVILNLDTNEALERYPEIRSRIPDLPQADTYVSGATPVYYDMQEASKRDIVKSELIGLPIALIVLLAVFGTLLAGLLPLIVGVVSVIITLGLIYFISFGTDSLSNFLPNVVTMLGLAVGIDYALFMVSRFREELRQQGSVEAVVAMTAQKAGRSIFFSGVAVLIGLVAMAFIDLALFRSLSLGGVLVVTMSVIVGNSLLLALLGVFGERINRFPVIPVRFRSLDAEGGSAFWRGIAHRVMKRPVTIVIILFVLLTGLALPMAGMNIGIPDAEMLPPKYESRAGSDLLNEAYDKRELNPILIALRMEQPYTDAGTIRQVEAWQTELSRINGVRRVDSYVSLMSRLPGLDAKAEALKDPALRAQLESSHLSKERLIVMQVIPDGDPEGQEVRDLVHSLRNWELQGGMTAKYVTGGPAVQLDIIERITGALPYVVVFILIVTYLVLFIAFRSVLLPLKAVLMNILSLGSSLGIVVLVFQHGYLADLFQVTSTGMVVAMLPVIIFCVVFGISMDYEVFLLSRIAEEYERTGHNEHSTADGLMKTGGIITSAAFILIVVVGAFIFTDNEMMKAIGLGLATSVLLDATLIRIFLVPSLMKLMGRANWWAPKGFRRKEKKRAA</sequence>
<evidence type="ECO:0000256" key="3">
    <source>
        <dbReference type="ARBA" id="ARBA00022692"/>
    </source>
</evidence>
<keyword evidence="2" id="KW-1003">Cell membrane</keyword>
<evidence type="ECO:0000313" key="8">
    <source>
        <dbReference type="EMBL" id="RJG21017.1"/>
    </source>
</evidence>
<dbReference type="InterPro" id="IPR000731">
    <property type="entry name" value="SSD"/>
</dbReference>
<feature type="transmembrane region" description="Helical" evidence="6">
    <location>
        <begin position="237"/>
        <end position="258"/>
    </location>
</feature>
<dbReference type="AlphaFoldDB" id="A0A3A3GES7"/>
<comment type="caution">
    <text evidence="9">The sequence shown here is derived from an EMBL/GenBank/DDBJ whole genome shotgun (WGS) entry which is preliminary data.</text>
</comment>
<dbReference type="Gene3D" id="1.20.1640.10">
    <property type="entry name" value="Multidrug efflux transporter AcrB transmembrane domain"/>
    <property type="match status" value="2"/>
</dbReference>
<evidence type="ECO:0000256" key="1">
    <source>
        <dbReference type="ARBA" id="ARBA00004651"/>
    </source>
</evidence>
<feature type="transmembrane region" description="Helical" evidence="6">
    <location>
        <begin position="622"/>
        <end position="647"/>
    </location>
</feature>
<protein>
    <submittedName>
        <fullName evidence="9">MMPL family transporter</fullName>
    </submittedName>
</protein>
<dbReference type="GO" id="GO:0005886">
    <property type="term" value="C:plasma membrane"/>
    <property type="evidence" value="ECO:0007669"/>
    <property type="project" value="UniProtKB-SubCell"/>
</dbReference>
<feature type="domain" description="SSD" evidence="7">
    <location>
        <begin position="206"/>
        <end position="336"/>
    </location>
</feature>
<evidence type="ECO:0000256" key="2">
    <source>
        <dbReference type="ARBA" id="ARBA00022475"/>
    </source>
</evidence>
<feature type="transmembrane region" description="Helical" evidence="6">
    <location>
        <begin position="668"/>
        <end position="691"/>
    </location>
</feature>
<evidence type="ECO:0000256" key="5">
    <source>
        <dbReference type="ARBA" id="ARBA00023136"/>
    </source>
</evidence>
<dbReference type="PROSITE" id="PS50156">
    <property type="entry name" value="SSD"/>
    <property type="match status" value="1"/>
</dbReference>
<feature type="transmembrane region" description="Helical" evidence="6">
    <location>
        <begin position="374"/>
        <end position="394"/>
    </location>
</feature>